<dbReference type="Gene3D" id="3.30.2010.10">
    <property type="entry name" value="Metalloproteases ('zincins'), catalytic domain"/>
    <property type="match status" value="1"/>
</dbReference>
<evidence type="ECO:0000313" key="14">
    <source>
        <dbReference type="Proteomes" id="UP000316714"/>
    </source>
</evidence>
<dbReference type="GO" id="GO:0046872">
    <property type="term" value="F:metal ion binding"/>
    <property type="evidence" value="ECO:0007669"/>
    <property type="project" value="UniProtKB-KW"/>
</dbReference>
<proteinExistence type="predicted"/>
<evidence type="ECO:0000256" key="10">
    <source>
        <dbReference type="ARBA" id="ARBA00023136"/>
    </source>
</evidence>
<evidence type="ECO:0000256" key="2">
    <source>
        <dbReference type="ARBA" id="ARBA00022475"/>
    </source>
</evidence>
<feature type="transmembrane region" description="Helical" evidence="11">
    <location>
        <begin position="17"/>
        <end position="40"/>
    </location>
</feature>
<sequence>MATDFFQRQDAARRSTAWLVVLFLLGVVGIVATVVVVAAFASQYFERSPYGALGSYQFDWRYPIAAGLITLLIITGGTLFKIIMLRNGGGQSVAERLGGRRLLHDGAGYDEQKLLNVVEEMALASGVPTPPVYLLNEQGINAFAAGYSPSDAVIGVTRGAVENLSRDQLQGVIAHEFSHILNGDMRMGIRLIGILHGILLLGLVGRWLFEILIRGGASSSGYNRRHSSDKGGAGGGSILVFLGVAIVLIILGAIGSFVGGLIKAAVSRQREYLADASAVQFTRNPGGIGGALKRIGGLASGSQLRNPNAAEASHMFFAQGVWEGFTGLMATHPPLGKRILAIDPQWDGKFPRVEAAPQSHVTAEGAAGFAGGGGPDAGQLEVPVETVDHAVDQIGEPTQLHRDYARDLLQEIPPAVLSSVREPYGARAVVYGLLLDDDPSVREAQFAALSELAEADVVRLTRELAPVLDATTVNARLPLVDLALPSLRALSQPQYDRFRKSFWALVRADERLGLFEWTLAQVLMRHLAPQFEAVRSPGVQYYGLQKLGGPVSALLSAMAHAGHDARQAAGAFQAAAGHFPDLQLELLPATQSGLSSLQDALAKLATVAPRLRGQLVDACAESICFDGHVNAREAELLRGVSDLLDCPMPPLVAGQTVGAA</sequence>
<dbReference type="PANTHER" id="PTHR43221">
    <property type="entry name" value="PROTEASE HTPX"/>
    <property type="match status" value="1"/>
</dbReference>
<gene>
    <name evidence="13" type="ORF">KOR34_43450</name>
</gene>
<dbReference type="InterPro" id="IPR001915">
    <property type="entry name" value="Peptidase_M48"/>
</dbReference>
<feature type="transmembrane region" description="Helical" evidence="11">
    <location>
        <begin position="238"/>
        <end position="262"/>
    </location>
</feature>
<evidence type="ECO:0000256" key="6">
    <source>
        <dbReference type="ARBA" id="ARBA00022801"/>
    </source>
</evidence>
<accession>A0A5C5UZQ5</accession>
<dbReference type="InterPro" id="IPR050083">
    <property type="entry name" value="HtpX_protease"/>
</dbReference>
<keyword evidence="9" id="KW-0482">Metalloprotease</keyword>
<keyword evidence="4 11" id="KW-0812">Transmembrane</keyword>
<evidence type="ECO:0000256" key="9">
    <source>
        <dbReference type="ARBA" id="ARBA00023049"/>
    </source>
</evidence>
<dbReference type="Proteomes" id="UP000316714">
    <property type="component" value="Unassembled WGS sequence"/>
</dbReference>
<organism evidence="13 14">
    <name type="scientific">Posidoniimonas corsicana</name>
    <dbReference type="NCBI Taxonomy" id="1938618"/>
    <lineage>
        <taxon>Bacteria</taxon>
        <taxon>Pseudomonadati</taxon>
        <taxon>Planctomycetota</taxon>
        <taxon>Planctomycetia</taxon>
        <taxon>Pirellulales</taxon>
        <taxon>Lacipirellulaceae</taxon>
        <taxon>Posidoniimonas</taxon>
    </lineage>
</organism>
<evidence type="ECO:0000256" key="3">
    <source>
        <dbReference type="ARBA" id="ARBA00022670"/>
    </source>
</evidence>
<comment type="cofactor">
    <cofactor evidence="1">
        <name>Zn(2+)</name>
        <dbReference type="ChEBI" id="CHEBI:29105"/>
    </cofactor>
</comment>
<keyword evidence="6" id="KW-0378">Hydrolase</keyword>
<dbReference type="RefSeq" id="WP_146568098.1">
    <property type="nucleotide sequence ID" value="NZ_SIHJ01000004.1"/>
</dbReference>
<dbReference type="CDD" id="cd07340">
    <property type="entry name" value="M48B_Htpx_like"/>
    <property type="match status" value="1"/>
</dbReference>
<comment type="caution">
    <text evidence="13">The sequence shown here is derived from an EMBL/GenBank/DDBJ whole genome shotgun (WGS) entry which is preliminary data.</text>
</comment>
<keyword evidence="5" id="KW-0479">Metal-binding</keyword>
<keyword evidence="8 11" id="KW-1133">Transmembrane helix</keyword>
<evidence type="ECO:0000256" key="1">
    <source>
        <dbReference type="ARBA" id="ARBA00001947"/>
    </source>
</evidence>
<feature type="domain" description="Peptidase M48" evidence="12">
    <location>
        <begin position="111"/>
        <end position="343"/>
    </location>
</feature>
<protein>
    <recommendedName>
        <fullName evidence="12">Peptidase M48 domain-containing protein</fullName>
    </recommendedName>
</protein>
<dbReference type="GO" id="GO:0004222">
    <property type="term" value="F:metalloendopeptidase activity"/>
    <property type="evidence" value="ECO:0007669"/>
    <property type="project" value="InterPro"/>
</dbReference>
<evidence type="ECO:0000313" key="13">
    <source>
        <dbReference type="EMBL" id="TWT30972.1"/>
    </source>
</evidence>
<dbReference type="OrthoDB" id="15218at2"/>
<keyword evidence="2" id="KW-1003">Cell membrane</keyword>
<dbReference type="PANTHER" id="PTHR43221:SF2">
    <property type="entry name" value="PROTEASE HTPX HOMOLOG"/>
    <property type="match status" value="1"/>
</dbReference>
<dbReference type="AlphaFoldDB" id="A0A5C5UZQ5"/>
<keyword evidence="3" id="KW-0645">Protease</keyword>
<feature type="transmembrane region" description="Helical" evidence="11">
    <location>
        <begin position="188"/>
        <end position="209"/>
    </location>
</feature>
<dbReference type="Pfam" id="PF01435">
    <property type="entry name" value="Peptidase_M48"/>
    <property type="match status" value="1"/>
</dbReference>
<keyword evidence="7" id="KW-0862">Zinc</keyword>
<evidence type="ECO:0000259" key="12">
    <source>
        <dbReference type="Pfam" id="PF01435"/>
    </source>
</evidence>
<evidence type="ECO:0000256" key="4">
    <source>
        <dbReference type="ARBA" id="ARBA00022692"/>
    </source>
</evidence>
<name>A0A5C5UZQ5_9BACT</name>
<reference evidence="13 14" key="1">
    <citation type="submission" date="2019-02" db="EMBL/GenBank/DDBJ databases">
        <title>Deep-cultivation of Planctomycetes and their phenomic and genomic characterization uncovers novel biology.</title>
        <authorList>
            <person name="Wiegand S."/>
            <person name="Jogler M."/>
            <person name="Boedeker C."/>
            <person name="Pinto D."/>
            <person name="Vollmers J."/>
            <person name="Rivas-Marin E."/>
            <person name="Kohn T."/>
            <person name="Peeters S.H."/>
            <person name="Heuer A."/>
            <person name="Rast P."/>
            <person name="Oberbeckmann S."/>
            <person name="Bunk B."/>
            <person name="Jeske O."/>
            <person name="Meyerdierks A."/>
            <person name="Storesund J.E."/>
            <person name="Kallscheuer N."/>
            <person name="Luecker S."/>
            <person name="Lage O.M."/>
            <person name="Pohl T."/>
            <person name="Merkel B.J."/>
            <person name="Hornburger P."/>
            <person name="Mueller R.-W."/>
            <person name="Bruemmer F."/>
            <person name="Labrenz M."/>
            <person name="Spormann A.M."/>
            <person name="Op Den Camp H."/>
            <person name="Overmann J."/>
            <person name="Amann R."/>
            <person name="Jetten M.S.M."/>
            <person name="Mascher T."/>
            <person name="Medema M.H."/>
            <person name="Devos D.P."/>
            <person name="Kaster A.-K."/>
            <person name="Ovreas L."/>
            <person name="Rohde M."/>
            <person name="Galperin M.Y."/>
            <person name="Jogler C."/>
        </authorList>
    </citation>
    <scope>NUCLEOTIDE SEQUENCE [LARGE SCALE GENOMIC DNA]</scope>
    <source>
        <strain evidence="13 14">KOR34</strain>
    </source>
</reference>
<dbReference type="GO" id="GO:0006508">
    <property type="term" value="P:proteolysis"/>
    <property type="evidence" value="ECO:0007669"/>
    <property type="project" value="UniProtKB-KW"/>
</dbReference>
<keyword evidence="14" id="KW-1185">Reference proteome</keyword>
<evidence type="ECO:0000256" key="11">
    <source>
        <dbReference type="SAM" id="Phobius"/>
    </source>
</evidence>
<evidence type="ECO:0000256" key="8">
    <source>
        <dbReference type="ARBA" id="ARBA00022989"/>
    </source>
</evidence>
<evidence type="ECO:0000256" key="5">
    <source>
        <dbReference type="ARBA" id="ARBA00022723"/>
    </source>
</evidence>
<evidence type="ECO:0000256" key="7">
    <source>
        <dbReference type="ARBA" id="ARBA00022833"/>
    </source>
</evidence>
<feature type="transmembrane region" description="Helical" evidence="11">
    <location>
        <begin position="60"/>
        <end position="80"/>
    </location>
</feature>
<dbReference type="EMBL" id="SIHJ01000004">
    <property type="protein sequence ID" value="TWT30972.1"/>
    <property type="molecule type" value="Genomic_DNA"/>
</dbReference>
<keyword evidence="10 11" id="KW-0472">Membrane</keyword>